<reference evidence="1" key="2">
    <citation type="journal article" date="2015" name="Fish Shellfish Immunol.">
        <title>Early steps in the European eel (Anguilla anguilla)-Vibrio vulnificus interaction in the gills: Role of the RtxA13 toxin.</title>
        <authorList>
            <person name="Callol A."/>
            <person name="Pajuelo D."/>
            <person name="Ebbesson L."/>
            <person name="Teles M."/>
            <person name="MacKenzie S."/>
            <person name="Amaro C."/>
        </authorList>
    </citation>
    <scope>NUCLEOTIDE SEQUENCE</scope>
</reference>
<evidence type="ECO:0000313" key="1">
    <source>
        <dbReference type="EMBL" id="JAH28107.1"/>
    </source>
</evidence>
<reference evidence="1" key="1">
    <citation type="submission" date="2014-11" db="EMBL/GenBank/DDBJ databases">
        <authorList>
            <person name="Amaro Gonzalez C."/>
        </authorList>
    </citation>
    <scope>NUCLEOTIDE SEQUENCE</scope>
</reference>
<proteinExistence type="predicted"/>
<dbReference type="AlphaFoldDB" id="A0A0E9RH21"/>
<sequence>MVLYHNMRKPMRSFYELLNRLFRIETADSLPLVIENVMGSVKKKKKNCSVKICQAHVCGPKRATFKSVQKQTFGITEATFDMTFRFRSH</sequence>
<organism evidence="1">
    <name type="scientific">Anguilla anguilla</name>
    <name type="common">European freshwater eel</name>
    <name type="synonym">Muraena anguilla</name>
    <dbReference type="NCBI Taxonomy" id="7936"/>
    <lineage>
        <taxon>Eukaryota</taxon>
        <taxon>Metazoa</taxon>
        <taxon>Chordata</taxon>
        <taxon>Craniata</taxon>
        <taxon>Vertebrata</taxon>
        <taxon>Euteleostomi</taxon>
        <taxon>Actinopterygii</taxon>
        <taxon>Neopterygii</taxon>
        <taxon>Teleostei</taxon>
        <taxon>Anguilliformes</taxon>
        <taxon>Anguillidae</taxon>
        <taxon>Anguilla</taxon>
    </lineage>
</organism>
<accession>A0A0E9RH21</accession>
<protein>
    <submittedName>
        <fullName evidence="1">Uncharacterized protein</fullName>
    </submittedName>
</protein>
<dbReference type="EMBL" id="GBXM01080470">
    <property type="protein sequence ID" value="JAH28107.1"/>
    <property type="molecule type" value="Transcribed_RNA"/>
</dbReference>
<name>A0A0E9RH21_ANGAN</name>